<dbReference type="SUPFAM" id="SSF88697">
    <property type="entry name" value="PUA domain-like"/>
    <property type="match status" value="1"/>
</dbReference>
<dbReference type="Pfam" id="PF26292">
    <property type="entry name" value="PUA_elF2D"/>
    <property type="match status" value="1"/>
</dbReference>
<dbReference type="PANTHER" id="PTHR12217">
    <property type="entry name" value="EUKARYOTIC TRANSLATION INITIATION FACTOR 2D"/>
    <property type="match status" value="1"/>
</dbReference>
<dbReference type="InterPro" id="IPR039757">
    <property type="entry name" value="EIF2D"/>
</dbReference>
<dbReference type="Gene3D" id="3.10.400.20">
    <property type="match status" value="1"/>
</dbReference>
<dbReference type="Proteomes" id="UP000271889">
    <property type="component" value="Unassembled WGS sequence"/>
</dbReference>
<evidence type="ECO:0000259" key="2">
    <source>
        <dbReference type="Pfam" id="PF26292"/>
    </source>
</evidence>
<dbReference type="AlphaFoldDB" id="A0A3P6SX97"/>
<protein>
    <recommendedName>
        <fullName evidence="2">Eukaryotic translation initiation factor 2D-like PUA RNA-binding domain-containing protein</fullName>
    </recommendedName>
</protein>
<keyword evidence="4" id="KW-1185">Reference proteome</keyword>
<evidence type="ECO:0000256" key="1">
    <source>
        <dbReference type="SAM" id="MobiDB-lite"/>
    </source>
</evidence>
<feature type="domain" description="Eukaryotic translation initiation factor 2D-like PUA RNA-binding" evidence="2">
    <location>
        <begin position="5"/>
        <end position="61"/>
    </location>
</feature>
<feature type="region of interest" description="Disordered" evidence="1">
    <location>
        <begin position="85"/>
        <end position="145"/>
    </location>
</feature>
<dbReference type="InterPro" id="IPR015947">
    <property type="entry name" value="PUA-like_sf"/>
</dbReference>
<reference evidence="3 4" key="1">
    <citation type="submission" date="2018-11" db="EMBL/GenBank/DDBJ databases">
        <authorList>
            <consortium name="Pathogen Informatics"/>
        </authorList>
    </citation>
    <scope>NUCLEOTIDE SEQUENCE [LARGE SCALE GENOMIC DNA]</scope>
</reference>
<dbReference type="OrthoDB" id="199771at2759"/>
<proteinExistence type="predicted"/>
<evidence type="ECO:0000313" key="4">
    <source>
        <dbReference type="Proteomes" id="UP000271889"/>
    </source>
</evidence>
<dbReference type="GO" id="GO:0003743">
    <property type="term" value="F:translation initiation factor activity"/>
    <property type="evidence" value="ECO:0007669"/>
    <property type="project" value="InterPro"/>
</dbReference>
<feature type="compositionally biased region" description="Basic and acidic residues" evidence="1">
    <location>
        <begin position="124"/>
        <end position="137"/>
    </location>
</feature>
<sequence>MQKELLPLYELNRGDAVTIAITAGGKVMGPMAVGVTLMSSQEMVANKFEGKGVQILHLYRDLLWEFGSRLAPPVHELVNVFNPSEAKPATSDANDFPPLGSLSVRDGQVDAAVHDPPHASDGQEAEHIDDDASKEEQQPEEPMDDLVSCVVICSTTKAVALQG</sequence>
<organism evidence="3 4">
    <name type="scientific">Cylicostephanus goldi</name>
    <name type="common">Nematode worm</name>
    <dbReference type="NCBI Taxonomy" id="71465"/>
    <lineage>
        <taxon>Eukaryota</taxon>
        <taxon>Metazoa</taxon>
        <taxon>Ecdysozoa</taxon>
        <taxon>Nematoda</taxon>
        <taxon>Chromadorea</taxon>
        <taxon>Rhabditida</taxon>
        <taxon>Rhabditina</taxon>
        <taxon>Rhabditomorpha</taxon>
        <taxon>Strongyloidea</taxon>
        <taxon>Strongylidae</taxon>
        <taxon>Cylicostephanus</taxon>
    </lineage>
</organism>
<gene>
    <name evidence="3" type="ORF">CGOC_LOCUS4718</name>
</gene>
<dbReference type="PANTHER" id="PTHR12217:SF4">
    <property type="entry name" value="EUKARYOTIC TRANSLATION INITIATION FACTOR 2D"/>
    <property type="match status" value="1"/>
</dbReference>
<dbReference type="GO" id="GO:0001731">
    <property type="term" value="P:formation of translation preinitiation complex"/>
    <property type="evidence" value="ECO:0007669"/>
    <property type="project" value="InterPro"/>
</dbReference>
<dbReference type="EMBL" id="UYRV01013418">
    <property type="protein sequence ID" value="VDK59604.1"/>
    <property type="molecule type" value="Genomic_DNA"/>
</dbReference>
<dbReference type="InterPro" id="IPR048248">
    <property type="entry name" value="PUA_eIF2d-like"/>
</dbReference>
<name>A0A3P6SX97_CYLGO</name>
<dbReference type="PROSITE" id="PS50890">
    <property type="entry name" value="PUA"/>
    <property type="match status" value="1"/>
</dbReference>
<evidence type="ECO:0000313" key="3">
    <source>
        <dbReference type="EMBL" id="VDK59604.1"/>
    </source>
</evidence>
<accession>A0A3P6SX97</accession>